<dbReference type="Gene3D" id="2.40.170.20">
    <property type="entry name" value="TonB-dependent receptor, beta-barrel domain"/>
    <property type="match status" value="1"/>
</dbReference>
<organism evidence="5">
    <name type="scientific">mine drainage metagenome</name>
    <dbReference type="NCBI Taxonomy" id="410659"/>
    <lineage>
        <taxon>unclassified sequences</taxon>
        <taxon>metagenomes</taxon>
        <taxon>ecological metagenomes</taxon>
    </lineage>
</organism>
<reference evidence="5" key="2">
    <citation type="journal article" date="2014" name="ISME J.">
        <title>Microbial stratification in low pH oxic and suboxic macroscopic growths along an acid mine drainage.</title>
        <authorList>
            <person name="Mendez-Garcia C."/>
            <person name="Mesa V."/>
            <person name="Sprenger R.R."/>
            <person name="Richter M."/>
            <person name="Diez M.S."/>
            <person name="Solano J."/>
            <person name="Bargiela R."/>
            <person name="Golyshina O.V."/>
            <person name="Manteca A."/>
            <person name="Ramos J.L."/>
            <person name="Gallego J.R."/>
            <person name="Llorente I."/>
            <person name="Martins Dos Santos V.A."/>
            <person name="Jensen O.N."/>
            <person name="Pelaez A.I."/>
            <person name="Sanchez J."/>
            <person name="Ferrer M."/>
        </authorList>
    </citation>
    <scope>NUCLEOTIDE SEQUENCE</scope>
</reference>
<dbReference type="GO" id="GO:0009279">
    <property type="term" value="C:cell outer membrane"/>
    <property type="evidence" value="ECO:0007669"/>
    <property type="project" value="UniProtKB-SubCell"/>
</dbReference>
<dbReference type="AlphaFoldDB" id="T0ZMZ8"/>
<evidence type="ECO:0000256" key="3">
    <source>
        <dbReference type="ARBA" id="ARBA00023237"/>
    </source>
</evidence>
<gene>
    <name evidence="5" type="ORF">B1B_18251</name>
</gene>
<keyword evidence="2" id="KW-0472">Membrane</keyword>
<reference evidence="5" key="1">
    <citation type="submission" date="2013-08" db="EMBL/GenBank/DDBJ databases">
        <authorList>
            <person name="Mendez C."/>
            <person name="Richter M."/>
            <person name="Ferrer M."/>
            <person name="Sanchez J."/>
        </authorList>
    </citation>
    <scope>NUCLEOTIDE SEQUENCE</scope>
</reference>
<evidence type="ECO:0000313" key="5">
    <source>
        <dbReference type="EMBL" id="EQD31165.1"/>
    </source>
</evidence>
<feature type="non-terminal residue" evidence="5">
    <location>
        <position position="1"/>
    </location>
</feature>
<accession>T0ZMZ8</accession>
<evidence type="ECO:0000259" key="4">
    <source>
        <dbReference type="Pfam" id="PF00593"/>
    </source>
</evidence>
<comment type="subcellular location">
    <subcellularLocation>
        <location evidence="1">Cell outer membrane</location>
    </subcellularLocation>
</comment>
<evidence type="ECO:0000256" key="1">
    <source>
        <dbReference type="ARBA" id="ARBA00004442"/>
    </source>
</evidence>
<keyword evidence="3" id="KW-0998">Cell outer membrane</keyword>
<dbReference type="InterPro" id="IPR036942">
    <property type="entry name" value="Beta-barrel_TonB_sf"/>
</dbReference>
<feature type="domain" description="TonB-dependent receptor-like beta-barrel" evidence="4">
    <location>
        <begin position="16"/>
        <end position="90"/>
    </location>
</feature>
<comment type="caution">
    <text evidence="5">The sequence shown here is derived from an EMBL/GenBank/DDBJ whole genome shotgun (WGS) entry which is preliminary data.</text>
</comment>
<dbReference type="InterPro" id="IPR000531">
    <property type="entry name" value="Beta-barrel_TonB"/>
</dbReference>
<dbReference type="Pfam" id="PF00593">
    <property type="entry name" value="TonB_dep_Rec_b-barrel"/>
    <property type="match status" value="1"/>
</dbReference>
<feature type="non-terminal residue" evidence="5">
    <location>
        <position position="92"/>
    </location>
</feature>
<name>T0ZMZ8_9ZZZZ</name>
<dbReference type="SUPFAM" id="SSF56935">
    <property type="entry name" value="Porins"/>
    <property type="match status" value="1"/>
</dbReference>
<dbReference type="EMBL" id="AUZY01012211">
    <property type="protein sequence ID" value="EQD31165.1"/>
    <property type="molecule type" value="Genomic_DNA"/>
</dbReference>
<sequence length="92" mass="10284">NIQANCTAIPASCRPIKNETLLNYELGAKMSFFDGRLMLNSALFHALYHDIQLSVYTSYVQPNGQRGFFGDFTNAGKATIDGLENEFAWRMG</sequence>
<protein>
    <recommendedName>
        <fullName evidence="4">TonB-dependent receptor-like beta-barrel domain-containing protein</fullName>
    </recommendedName>
</protein>
<proteinExistence type="predicted"/>
<evidence type="ECO:0000256" key="2">
    <source>
        <dbReference type="ARBA" id="ARBA00023136"/>
    </source>
</evidence>